<proteinExistence type="inferred from homology"/>
<dbReference type="PROSITE" id="PS50862">
    <property type="entry name" value="AA_TRNA_LIGASE_II"/>
    <property type="match status" value="1"/>
</dbReference>
<dbReference type="GO" id="GO:0005524">
    <property type="term" value="F:ATP binding"/>
    <property type="evidence" value="ECO:0007669"/>
    <property type="project" value="UniProtKB-UniRule"/>
</dbReference>
<dbReference type="InterPro" id="IPR033731">
    <property type="entry name" value="GlyRS-like_core"/>
</dbReference>
<dbReference type="InterPro" id="IPR022961">
    <property type="entry name" value="Gly_tRNA_ligase_bac"/>
</dbReference>
<dbReference type="GO" id="GO:0015966">
    <property type="term" value="P:diadenosine tetraphosphate biosynthetic process"/>
    <property type="evidence" value="ECO:0007669"/>
    <property type="project" value="UniProtKB-ARBA"/>
</dbReference>
<evidence type="ECO:0000256" key="3">
    <source>
        <dbReference type="ARBA" id="ARBA00022598"/>
    </source>
</evidence>
<dbReference type="EMBL" id="PEZH01000023">
    <property type="protein sequence ID" value="PIS15178.1"/>
    <property type="molecule type" value="Genomic_DNA"/>
</dbReference>
<name>A0A2H0WTB9_9BACT</name>
<dbReference type="Gene3D" id="3.40.50.800">
    <property type="entry name" value="Anticodon-binding domain"/>
    <property type="match status" value="1"/>
</dbReference>
<evidence type="ECO:0000313" key="10">
    <source>
        <dbReference type="EMBL" id="PIS15178.1"/>
    </source>
</evidence>
<evidence type="ECO:0000256" key="6">
    <source>
        <dbReference type="ARBA" id="ARBA00022917"/>
    </source>
</evidence>
<gene>
    <name evidence="8" type="primary">glyQS</name>
    <name evidence="10" type="ORF">COT63_01305</name>
</gene>
<dbReference type="InterPro" id="IPR045864">
    <property type="entry name" value="aa-tRNA-synth_II/BPL/LPL"/>
</dbReference>
<comment type="subcellular location">
    <subcellularLocation>
        <location evidence="8">Cytoplasm</location>
    </subcellularLocation>
</comment>
<dbReference type="Pfam" id="PF03129">
    <property type="entry name" value="HGTP_anticodon"/>
    <property type="match status" value="1"/>
</dbReference>
<dbReference type="GO" id="GO:0005737">
    <property type="term" value="C:cytoplasm"/>
    <property type="evidence" value="ECO:0007669"/>
    <property type="project" value="UniProtKB-SubCell"/>
</dbReference>
<evidence type="ECO:0000313" key="11">
    <source>
        <dbReference type="Proteomes" id="UP000231282"/>
    </source>
</evidence>
<feature type="binding site" evidence="8">
    <location>
        <position position="145"/>
    </location>
    <ligand>
        <name>substrate</name>
    </ligand>
</feature>
<dbReference type="InterPro" id="IPR002315">
    <property type="entry name" value="tRNA-synt_gly"/>
</dbReference>
<sequence>MNTLEKIVSLCKRRGFVYPGSEIYGGLANSWDYGPYGTELKKNIKALWWQHFVQSRADIYGLDGSILLSPKVWKASGHIKRFLDPLKECLSCHKRFRTDFLDEKGIKKCPECGGKLSKEKMFNPMFKTFIGSQENKASTVYLRPETAQAIFINFKNIIDSFHPPLPFGIAQIGKSFRNEITAGNFIFRTLEFEQMEIEYFIEEKEWQKQFDYWQREMIEFAKSLGISEKKLTLREHSLKELSHYSKKTVDIEYMFPFGTKELYGLAYRTDYDLKNHSQKSGVDLRYQNPKTKENFYPHVIEPSFGLERTLLALLLDAYHKETAKEKKRVFLKFPPLVAPIKVAVFPLLANKIELIKEAKRIFADLSPHFPIAWDDNGNIGKRYRRQDEIGTPWCVTVDFDTLKDNTVTVRDRDTMKQERVKINNLLNLFKEKLENSKD</sequence>
<organism evidence="10 11">
    <name type="scientific">Candidatus Shapirobacteria bacterium CG09_land_8_20_14_0_10_38_17</name>
    <dbReference type="NCBI Taxonomy" id="1974884"/>
    <lineage>
        <taxon>Bacteria</taxon>
        <taxon>Candidatus Shapironibacteriota</taxon>
    </lineage>
</organism>
<feature type="binding site" evidence="8">
    <location>
        <position position="97"/>
    </location>
    <ligand>
        <name>substrate</name>
    </ligand>
</feature>
<comment type="function">
    <text evidence="8">Catalyzes the attachment of glycine to tRNA(Gly).</text>
</comment>
<dbReference type="InterPro" id="IPR036621">
    <property type="entry name" value="Anticodon-bd_dom_sf"/>
</dbReference>
<accession>A0A2H0WTB9</accession>
<keyword evidence="6 8" id="KW-0648">Protein biosynthesis</keyword>
<keyword evidence="5 8" id="KW-0067">ATP-binding</keyword>
<dbReference type="Pfam" id="PF00587">
    <property type="entry name" value="tRNA-synt_2b"/>
    <property type="match status" value="1"/>
</dbReference>
<keyword evidence="3 8" id="KW-0436">Ligase</keyword>
<comment type="subunit">
    <text evidence="8">Homodimer.</text>
</comment>
<dbReference type="InterPro" id="IPR004154">
    <property type="entry name" value="Anticodon-bd"/>
</dbReference>
<evidence type="ECO:0000256" key="4">
    <source>
        <dbReference type="ARBA" id="ARBA00022741"/>
    </source>
</evidence>
<evidence type="ECO:0000256" key="2">
    <source>
        <dbReference type="ARBA" id="ARBA00022490"/>
    </source>
</evidence>
<keyword evidence="4 8" id="KW-0547">Nucleotide-binding</keyword>
<dbReference type="SUPFAM" id="SSF52954">
    <property type="entry name" value="Class II aaRS ABD-related"/>
    <property type="match status" value="1"/>
</dbReference>
<dbReference type="PANTHER" id="PTHR10745:SF8">
    <property type="entry name" value="DNA POLYMERASE SUBUNIT GAMMA-2, MITOCHONDRIAL"/>
    <property type="match status" value="1"/>
</dbReference>
<evidence type="ECO:0000256" key="1">
    <source>
        <dbReference type="ARBA" id="ARBA00008226"/>
    </source>
</evidence>
<dbReference type="GO" id="GO:0004081">
    <property type="term" value="F:bis(5'-nucleosyl)-tetraphosphatase (asymmetrical) activity"/>
    <property type="evidence" value="ECO:0007669"/>
    <property type="project" value="UniProtKB-ARBA"/>
</dbReference>
<dbReference type="FunFam" id="3.40.50.800:FF:000002">
    <property type="entry name" value="Glycine--tRNA ligase"/>
    <property type="match status" value="1"/>
</dbReference>
<dbReference type="GO" id="GO:0006426">
    <property type="term" value="P:glycyl-tRNA aminoacylation"/>
    <property type="evidence" value="ECO:0007669"/>
    <property type="project" value="UniProtKB-UniRule"/>
</dbReference>
<dbReference type="PANTHER" id="PTHR10745">
    <property type="entry name" value="GLYCYL-TRNA SYNTHETASE/DNA POLYMERASE SUBUNIT GAMMA-2"/>
    <property type="match status" value="1"/>
</dbReference>
<comment type="catalytic activity">
    <reaction evidence="8">
        <text>tRNA(Gly) + glycine + ATP = glycyl-tRNA(Gly) + AMP + diphosphate</text>
        <dbReference type="Rhea" id="RHEA:16013"/>
        <dbReference type="Rhea" id="RHEA-COMP:9664"/>
        <dbReference type="Rhea" id="RHEA-COMP:9683"/>
        <dbReference type="ChEBI" id="CHEBI:30616"/>
        <dbReference type="ChEBI" id="CHEBI:33019"/>
        <dbReference type="ChEBI" id="CHEBI:57305"/>
        <dbReference type="ChEBI" id="CHEBI:78442"/>
        <dbReference type="ChEBI" id="CHEBI:78522"/>
        <dbReference type="ChEBI" id="CHEBI:456215"/>
        <dbReference type="EC" id="6.1.1.14"/>
    </reaction>
</comment>
<feature type="binding site" evidence="8">
    <location>
        <begin position="261"/>
        <end position="262"/>
    </location>
    <ligand>
        <name>ATP</name>
        <dbReference type="ChEBI" id="CHEBI:30616"/>
    </ligand>
</feature>
<feature type="binding site" evidence="8">
    <location>
        <begin position="305"/>
        <end position="308"/>
    </location>
    <ligand>
        <name>ATP</name>
        <dbReference type="ChEBI" id="CHEBI:30616"/>
    </ligand>
</feature>
<keyword evidence="7 8" id="KW-0030">Aminoacyl-tRNA synthetase</keyword>
<feature type="binding site" evidence="8">
    <location>
        <begin position="187"/>
        <end position="192"/>
    </location>
    <ligand>
        <name>ATP</name>
        <dbReference type="ChEBI" id="CHEBI:30616"/>
    </ligand>
</feature>
<dbReference type="EC" id="6.1.1.14" evidence="8"/>
<protein>
    <recommendedName>
        <fullName evidence="8">Glycine--tRNA ligase</fullName>
        <ecNumber evidence="8">6.1.1.14</ecNumber>
    </recommendedName>
    <alternativeName>
        <fullName evidence="8">Glycyl-tRNA synthetase</fullName>
        <shortName evidence="8">GlyRS</shortName>
    </alternativeName>
</protein>
<dbReference type="CDD" id="cd00774">
    <property type="entry name" value="GlyRS-like_core"/>
    <property type="match status" value="1"/>
</dbReference>
<dbReference type="GO" id="GO:0070062">
    <property type="term" value="C:extracellular exosome"/>
    <property type="evidence" value="ECO:0007669"/>
    <property type="project" value="UniProtKB-ARBA"/>
</dbReference>
<dbReference type="NCBIfam" id="NF003211">
    <property type="entry name" value="PRK04173.1"/>
    <property type="match status" value="1"/>
</dbReference>
<dbReference type="NCBIfam" id="TIGR00389">
    <property type="entry name" value="glyS_dimeric"/>
    <property type="match status" value="1"/>
</dbReference>
<dbReference type="Proteomes" id="UP000231282">
    <property type="component" value="Unassembled WGS sequence"/>
</dbReference>
<evidence type="ECO:0000259" key="9">
    <source>
        <dbReference type="PROSITE" id="PS50862"/>
    </source>
</evidence>
<evidence type="ECO:0000256" key="5">
    <source>
        <dbReference type="ARBA" id="ARBA00022840"/>
    </source>
</evidence>
<feature type="binding site" evidence="8">
    <location>
        <begin position="301"/>
        <end position="305"/>
    </location>
    <ligand>
        <name>substrate</name>
    </ligand>
</feature>
<dbReference type="CDD" id="cd00858">
    <property type="entry name" value="GlyRS_anticodon"/>
    <property type="match status" value="1"/>
</dbReference>
<dbReference type="InterPro" id="IPR006195">
    <property type="entry name" value="aa-tRNA-synth_II"/>
</dbReference>
<feature type="domain" description="Aminoacyl-transfer RNA synthetases class-II family profile" evidence="9">
    <location>
        <begin position="5"/>
        <end position="335"/>
    </location>
</feature>
<dbReference type="PRINTS" id="PR01043">
    <property type="entry name" value="TRNASYNTHGLY"/>
</dbReference>
<comment type="similarity">
    <text evidence="1 8">Belongs to the class-II aminoacyl-tRNA synthetase family.</text>
</comment>
<feature type="binding site" evidence="8">
    <location>
        <begin position="192"/>
        <end position="196"/>
    </location>
    <ligand>
        <name>substrate</name>
    </ligand>
</feature>
<comment type="caution">
    <text evidence="10">The sequence shown here is derived from an EMBL/GenBank/DDBJ whole genome shotgun (WGS) entry which is preliminary data.</text>
</comment>
<dbReference type="InterPro" id="IPR027031">
    <property type="entry name" value="Gly-tRNA_synthase/POLG2"/>
</dbReference>
<dbReference type="SUPFAM" id="SSF55681">
    <property type="entry name" value="Class II aaRS and biotin synthetases"/>
    <property type="match status" value="1"/>
</dbReference>
<dbReference type="HAMAP" id="MF_00253_B">
    <property type="entry name" value="Gly_tRNA_synth_B"/>
    <property type="match status" value="1"/>
</dbReference>
<evidence type="ECO:0000256" key="8">
    <source>
        <dbReference type="HAMAP-Rule" id="MF_00253"/>
    </source>
</evidence>
<evidence type="ECO:0000256" key="7">
    <source>
        <dbReference type="ARBA" id="ARBA00023146"/>
    </source>
</evidence>
<dbReference type="GO" id="GO:0004820">
    <property type="term" value="F:glycine-tRNA ligase activity"/>
    <property type="evidence" value="ECO:0007669"/>
    <property type="project" value="UniProtKB-UniRule"/>
</dbReference>
<dbReference type="AlphaFoldDB" id="A0A2H0WTB9"/>
<dbReference type="InterPro" id="IPR002314">
    <property type="entry name" value="aa-tRNA-synt_IIb"/>
</dbReference>
<reference evidence="11" key="1">
    <citation type="submission" date="2017-09" db="EMBL/GenBank/DDBJ databases">
        <title>Depth-based differentiation of microbial function through sediment-hosted aquifers and enrichment of novel symbionts in the deep terrestrial subsurface.</title>
        <authorList>
            <person name="Probst A.J."/>
            <person name="Ladd B."/>
            <person name="Jarett J.K."/>
            <person name="Geller-Mcgrath D.E."/>
            <person name="Sieber C.M.K."/>
            <person name="Emerson J.B."/>
            <person name="Anantharaman K."/>
            <person name="Thomas B.C."/>
            <person name="Malmstrom R."/>
            <person name="Stieglmeier M."/>
            <person name="Klingl A."/>
            <person name="Woyke T."/>
            <person name="Ryan C.M."/>
            <person name="Banfield J.F."/>
        </authorList>
    </citation>
    <scope>NUCLEOTIDE SEQUENCE [LARGE SCALE GENOMIC DNA]</scope>
</reference>
<dbReference type="Gene3D" id="3.30.930.10">
    <property type="entry name" value="Bira Bifunctional Protein, Domain 2"/>
    <property type="match status" value="1"/>
</dbReference>
<feature type="binding site" evidence="8">
    <location>
        <begin position="177"/>
        <end position="179"/>
    </location>
    <ligand>
        <name>ATP</name>
        <dbReference type="ChEBI" id="CHEBI:30616"/>
    </ligand>
</feature>
<keyword evidence="2 8" id="KW-0963">Cytoplasm</keyword>
<dbReference type="GO" id="GO:1990742">
    <property type="term" value="C:microvesicle"/>
    <property type="evidence" value="ECO:0007669"/>
    <property type="project" value="UniProtKB-ARBA"/>
</dbReference>